<keyword evidence="2" id="KW-0812">Transmembrane</keyword>
<dbReference type="EMBL" id="BGPR01013671">
    <property type="protein sequence ID" value="GBN61667.1"/>
    <property type="molecule type" value="Genomic_DNA"/>
</dbReference>
<feature type="compositionally biased region" description="Basic and acidic residues" evidence="1">
    <location>
        <begin position="168"/>
        <end position="183"/>
    </location>
</feature>
<comment type="caution">
    <text evidence="3">The sequence shown here is derived from an EMBL/GenBank/DDBJ whole genome shotgun (WGS) entry which is preliminary data.</text>
</comment>
<name>A0A4Y2QFT7_ARAVE</name>
<feature type="region of interest" description="Disordered" evidence="1">
    <location>
        <begin position="162"/>
        <end position="194"/>
    </location>
</feature>
<keyword evidence="2" id="KW-1133">Transmembrane helix</keyword>
<accession>A0A4Y2QFT7</accession>
<evidence type="ECO:0000256" key="2">
    <source>
        <dbReference type="SAM" id="Phobius"/>
    </source>
</evidence>
<keyword evidence="2" id="KW-0472">Membrane</keyword>
<feature type="region of interest" description="Disordered" evidence="1">
    <location>
        <begin position="1"/>
        <end position="26"/>
    </location>
</feature>
<evidence type="ECO:0000313" key="4">
    <source>
        <dbReference type="Proteomes" id="UP000499080"/>
    </source>
</evidence>
<organism evidence="3 4">
    <name type="scientific">Araneus ventricosus</name>
    <name type="common">Orbweaver spider</name>
    <name type="synonym">Epeira ventricosa</name>
    <dbReference type="NCBI Taxonomy" id="182803"/>
    <lineage>
        <taxon>Eukaryota</taxon>
        <taxon>Metazoa</taxon>
        <taxon>Ecdysozoa</taxon>
        <taxon>Arthropoda</taxon>
        <taxon>Chelicerata</taxon>
        <taxon>Arachnida</taxon>
        <taxon>Araneae</taxon>
        <taxon>Araneomorphae</taxon>
        <taxon>Entelegynae</taxon>
        <taxon>Araneoidea</taxon>
        <taxon>Araneidae</taxon>
        <taxon>Araneus</taxon>
    </lineage>
</organism>
<feature type="transmembrane region" description="Helical" evidence="2">
    <location>
        <begin position="247"/>
        <end position="274"/>
    </location>
</feature>
<reference evidence="3 4" key="1">
    <citation type="journal article" date="2019" name="Sci. Rep.">
        <title>Orb-weaving spider Araneus ventricosus genome elucidates the spidroin gene catalogue.</title>
        <authorList>
            <person name="Kono N."/>
            <person name="Nakamura H."/>
            <person name="Ohtoshi R."/>
            <person name="Moran D.A.P."/>
            <person name="Shinohara A."/>
            <person name="Yoshida Y."/>
            <person name="Fujiwara M."/>
            <person name="Mori M."/>
            <person name="Tomita M."/>
            <person name="Arakawa K."/>
        </authorList>
    </citation>
    <scope>NUCLEOTIDE SEQUENCE [LARGE SCALE GENOMIC DNA]</scope>
</reference>
<dbReference type="Proteomes" id="UP000499080">
    <property type="component" value="Unassembled WGS sequence"/>
</dbReference>
<evidence type="ECO:0000256" key="1">
    <source>
        <dbReference type="SAM" id="MobiDB-lite"/>
    </source>
</evidence>
<evidence type="ECO:0000313" key="3">
    <source>
        <dbReference type="EMBL" id="GBN61667.1"/>
    </source>
</evidence>
<proteinExistence type="predicted"/>
<keyword evidence="4" id="KW-1185">Reference proteome</keyword>
<dbReference type="OrthoDB" id="6431878at2759"/>
<protein>
    <submittedName>
        <fullName evidence="3">Uncharacterized protein</fullName>
    </submittedName>
</protein>
<dbReference type="AlphaFoldDB" id="A0A4Y2QFT7"/>
<gene>
    <name evidence="3" type="ORF">AVEN_83333_1</name>
</gene>
<sequence length="334" mass="37192">MEDSTFSESRRENGTTNEGYPGVKAPVSWRSYSRSLNSLQQHRHLNDEQSSAKIFTKSLSVNGGKSRRLEIRNLISEFENENKTLEKEPGSFYQYWKGVEENASSVDPHQPAWQLPGQKNSTFTNNKKLKILPMSSMHELWHATKRILMTDYGNFTNASSLHSSPMTHHNESVIQEDGRDTSWKDQASQKGDTEEEILNAGESRGYQKGGMMNGGGQPILLIKDKGDGGGETNGHVGMNGKDAIGPLLMMLTPLIMMCIMMPMMMSIMGGMMNFMKGIATMMIMVSNPLPSIGAQWPKQRKTDDDSSSRGRVLLGSLIMEVAEKLETALSKYDV</sequence>